<dbReference type="Proteomes" id="UP000321085">
    <property type="component" value="Unassembled WGS sequence"/>
</dbReference>
<evidence type="ECO:0000313" key="1">
    <source>
        <dbReference type="EMBL" id="GEO17890.1"/>
    </source>
</evidence>
<name>A0A512C0Z9_9HYPH</name>
<keyword evidence="2" id="KW-1185">Reference proteome</keyword>
<comment type="caution">
    <text evidence="1">The sequence shown here is derived from an EMBL/GenBank/DDBJ whole genome shotgun (WGS) entry which is preliminary data.</text>
</comment>
<dbReference type="EMBL" id="BJYU01000133">
    <property type="protein sequence ID" value="GEO17890.1"/>
    <property type="molecule type" value="Genomic_DNA"/>
</dbReference>
<dbReference type="AlphaFoldDB" id="A0A512C0Z9"/>
<protein>
    <submittedName>
        <fullName evidence="1">Uncharacterized protein</fullName>
    </submittedName>
</protein>
<organism evidence="1 2">
    <name type="scientific">Microvirga aerophila</name>
    <dbReference type="NCBI Taxonomy" id="670291"/>
    <lineage>
        <taxon>Bacteria</taxon>
        <taxon>Pseudomonadati</taxon>
        <taxon>Pseudomonadota</taxon>
        <taxon>Alphaproteobacteria</taxon>
        <taxon>Hyphomicrobiales</taxon>
        <taxon>Methylobacteriaceae</taxon>
        <taxon>Microvirga</taxon>
    </lineage>
</organism>
<proteinExistence type="predicted"/>
<reference evidence="1 2" key="1">
    <citation type="submission" date="2019-07" db="EMBL/GenBank/DDBJ databases">
        <title>Whole genome shotgun sequence of Microvirga aerophila NBRC 106136.</title>
        <authorList>
            <person name="Hosoyama A."/>
            <person name="Uohara A."/>
            <person name="Ohji S."/>
            <person name="Ichikawa N."/>
        </authorList>
    </citation>
    <scope>NUCLEOTIDE SEQUENCE [LARGE SCALE GENOMIC DNA]</scope>
    <source>
        <strain evidence="1 2">NBRC 106136</strain>
    </source>
</reference>
<evidence type="ECO:0000313" key="2">
    <source>
        <dbReference type="Proteomes" id="UP000321085"/>
    </source>
</evidence>
<gene>
    <name evidence="1" type="ORF">MAE02_55860</name>
</gene>
<sequence>MASLHGAACRDKSLADHLSAEHPLPSALGALAPEKVLLQGLKIEDRQKIGNGLGHRFGTLQVAPSIGESAEDVKLDAEGLIADIPYGALDKRDEPAEET</sequence>
<accession>A0A512C0Z9</accession>